<comment type="caution">
    <text evidence="2">The sequence shown here is derived from an EMBL/GenBank/DDBJ whole genome shotgun (WGS) entry which is preliminary data.</text>
</comment>
<gene>
    <name evidence="2" type="ORF">GCG54_00014373</name>
</gene>
<evidence type="ECO:0000313" key="2">
    <source>
        <dbReference type="EMBL" id="KAF3797513.1"/>
    </source>
</evidence>
<sequence length="241" mass="26753">MYQWYHYNAAFLPCLGGATSLKLAYHYKYYLGQFCGPEINKFSLKAGIKTVHEVVTINDMITVTIDPTPSSSFVPSTRSKNENTKSGSKSNIIKPTSTTQPPPPAQPSEAVYIFFDWAVSSVITTNTSGGKFVMVPRLTSLDDKTIHDICNDEAVGSMGAGMRTSPDPPGLPPSFQASQDIYGKKGCKYISGYEMKSAGRFRCDKVLEFECITDPQENEHINCSKAETQEKFYVPRDLEHF</sequence>
<dbReference type="EMBL" id="WVTB01000114">
    <property type="protein sequence ID" value="KAF3797513.1"/>
    <property type="molecule type" value="Genomic_DNA"/>
</dbReference>
<reference evidence="2" key="1">
    <citation type="journal article" date="2020" name="Phytopathology">
        <title>Genome sequence and comparative analysis of Colletotrichum gloeosporioides isolated from Liriodendron leaves.</title>
        <authorList>
            <person name="Fu F.F."/>
            <person name="Hao Z."/>
            <person name="Wang P."/>
            <person name="Lu Y."/>
            <person name="Xue L.J."/>
            <person name="Wei G."/>
            <person name="Tian Y."/>
            <person name="Baishi H."/>
            <person name="Xu H."/>
            <person name="Shi J."/>
            <person name="Cheng T."/>
            <person name="Wang G."/>
            <person name="Yi Y."/>
            <person name="Chen J."/>
        </authorList>
    </citation>
    <scope>NUCLEOTIDE SEQUENCE</scope>
    <source>
        <strain evidence="2">Lc1</strain>
    </source>
</reference>
<reference evidence="2" key="2">
    <citation type="submission" date="2020-03" db="EMBL/GenBank/DDBJ databases">
        <authorList>
            <person name="Fu F.-F."/>
            <person name="Chen J."/>
        </authorList>
    </citation>
    <scope>NUCLEOTIDE SEQUENCE</scope>
    <source>
        <strain evidence="2">Lc1</strain>
    </source>
</reference>
<accession>A0A8H4C5I9</accession>
<dbReference type="AlphaFoldDB" id="A0A8H4C5I9"/>
<organism evidence="2 3">
    <name type="scientific">Colletotrichum gloeosporioides</name>
    <name type="common">Anthracnose fungus</name>
    <name type="synonym">Glomerella cingulata</name>
    <dbReference type="NCBI Taxonomy" id="474922"/>
    <lineage>
        <taxon>Eukaryota</taxon>
        <taxon>Fungi</taxon>
        <taxon>Dikarya</taxon>
        <taxon>Ascomycota</taxon>
        <taxon>Pezizomycotina</taxon>
        <taxon>Sordariomycetes</taxon>
        <taxon>Hypocreomycetidae</taxon>
        <taxon>Glomerellales</taxon>
        <taxon>Glomerellaceae</taxon>
        <taxon>Colletotrichum</taxon>
        <taxon>Colletotrichum gloeosporioides species complex</taxon>
    </lineage>
</organism>
<keyword evidence="3" id="KW-1185">Reference proteome</keyword>
<protein>
    <submittedName>
        <fullName evidence="2">Uncharacterized protein</fullName>
    </submittedName>
</protein>
<evidence type="ECO:0000313" key="3">
    <source>
        <dbReference type="Proteomes" id="UP000613401"/>
    </source>
</evidence>
<evidence type="ECO:0000256" key="1">
    <source>
        <dbReference type="SAM" id="MobiDB-lite"/>
    </source>
</evidence>
<dbReference type="RefSeq" id="XP_045256677.1">
    <property type="nucleotide sequence ID" value="XM_045414211.1"/>
</dbReference>
<feature type="compositionally biased region" description="Polar residues" evidence="1">
    <location>
        <begin position="69"/>
        <end position="94"/>
    </location>
</feature>
<name>A0A8H4C5I9_COLGL</name>
<dbReference type="Proteomes" id="UP000613401">
    <property type="component" value="Unassembled WGS sequence"/>
</dbReference>
<feature type="region of interest" description="Disordered" evidence="1">
    <location>
        <begin position="69"/>
        <end position="105"/>
    </location>
</feature>
<dbReference type="GeneID" id="69021487"/>
<proteinExistence type="predicted"/>